<reference evidence="2" key="1">
    <citation type="submission" date="2021-01" db="EMBL/GenBank/DDBJ databases">
        <authorList>
            <person name="Corre E."/>
            <person name="Pelletier E."/>
            <person name="Niang G."/>
            <person name="Scheremetjew M."/>
            <person name="Finn R."/>
            <person name="Kale V."/>
            <person name="Holt S."/>
            <person name="Cochrane G."/>
            <person name="Meng A."/>
            <person name="Brown T."/>
            <person name="Cohen L."/>
        </authorList>
    </citation>
    <scope>NUCLEOTIDE SEQUENCE</scope>
    <source>
        <strain evidence="2">RCC3387</strain>
    </source>
</reference>
<sequence>MQDEHQGQQKGVVALLQEFVQCTRHFPLPQHRPILQWAYDQRMVNATALEFRGTVAFLLDGLPHHICGGWHPSKKLAQRDAASRALAFFVGRWGEHLLESNGQPVQAPAVAKGAPNVRVLDAFCADFAACRDGAPDWTCAPASDGFVAQCRLTLLGVPHKFAGAARPTEEAAREDAARRVLWYFQCPGYEGIYAPDPRAPAVLAKEIPAPPPNWACDRAEVAELQKAERKTVLMRVQNRLQQEFAKQLKPGESVWEWDYEMDESDTAWPPLCRAKALVPSIGRTFVGDWARGQRDAQIEASCAIAEFLDGGGCETREPSSGSEWASEEGADQIESWSSAERWADMEIDVC</sequence>
<organism evidence="2">
    <name type="scientific">Zooxanthella nutricula</name>
    <dbReference type="NCBI Taxonomy" id="1333877"/>
    <lineage>
        <taxon>Eukaryota</taxon>
        <taxon>Sar</taxon>
        <taxon>Alveolata</taxon>
        <taxon>Dinophyceae</taxon>
        <taxon>Peridiniales</taxon>
        <taxon>Peridiniales incertae sedis</taxon>
        <taxon>Zooxanthella</taxon>
    </lineage>
</organism>
<gene>
    <name evidence="2" type="ORF">BRAN1462_LOCUS49235</name>
</gene>
<name>A0A7S2MBP1_9DINO</name>
<evidence type="ECO:0000256" key="1">
    <source>
        <dbReference type="SAM" id="MobiDB-lite"/>
    </source>
</evidence>
<protein>
    <submittedName>
        <fullName evidence="2">Uncharacterized protein</fullName>
    </submittedName>
</protein>
<evidence type="ECO:0000313" key="2">
    <source>
        <dbReference type="EMBL" id="CAD9629178.1"/>
    </source>
</evidence>
<accession>A0A7S2MBP1</accession>
<proteinExistence type="predicted"/>
<feature type="region of interest" description="Disordered" evidence="1">
    <location>
        <begin position="314"/>
        <end position="338"/>
    </location>
</feature>
<dbReference type="EMBL" id="HBGW01077457">
    <property type="protein sequence ID" value="CAD9629178.1"/>
    <property type="molecule type" value="Transcribed_RNA"/>
</dbReference>
<dbReference type="AlphaFoldDB" id="A0A7S2MBP1"/>